<protein>
    <submittedName>
        <fullName evidence="1">Uncharacterized protein</fullName>
    </submittedName>
</protein>
<evidence type="ECO:0000313" key="1">
    <source>
        <dbReference type="EMBL" id="APF20001.1"/>
    </source>
</evidence>
<organism evidence="1 2">
    <name type="scientific">Caldithrix abyssi DSM 13497</name>
    <dbReference type="NCBI Taxonomy" id="880073"/>
    <lineage>
        <taxon>Bacteria</taxon>
        <taxon>Pseudomonadati</taxon>
        <taxon>Calditrichota</taxon>
        <taxon>Calditrichia</taxon>
        <taxon>Calditrichales</taxon>
        <taxon>Calditrichaceae</taxon>
        <taxon>Caldithrix</taxon>
    </lineage>
</organism>
<gene>
    <name evidence="1" type="ORF">Cabys_3253</name>
</gene>
<dbReference type="AlphaFoldDB" id="A0A1J1CCM0"/>
<proteinExistence type="predicted"/>
<dbReference type="KEGG" id="caby:Cabys_3253"/>
<evidence type="ECO:0000313" key="2">
    <source>
        <dbReference type="Proteomes" id="UP000183868"/>
    </source>
</evidence>
<accession>A0A1J1CCM0</accession>
<dbReference type="EMBL" id="CP018099">
    <property type="protein sequence ID" value="APF20001.1"/>
    <property type="molecule type" value="Genomic_DNA"/>
</dbReference>
<name>A0A1J1CCM0_CALAY</name>
<sequence length="38" mass="4570">MIIDIIITERQTGKYSAGFKRQNNVKSNEFRRYFVQSM</sequence>
<reference evidence="1 2" key="1">
    <citation type="submission" date="2016-11" db="EMBL/GenBank/DDBJ databases">
        <title>Genomic analysis of Caldithrix abyssi and proposal of a novel bacterial phylum Caldithrichaeota.</title>
        <authorList>
            <person name="Kublanov I."/>
            <person name="Sigalova O."/>
            <person name="Gavrilov S."/>
            <person name="Lebedinsky A."/>
            <person name="Ivanova N."/>
            <person name="Daum C."/>
            <person name="Reddy T."/>
            <person name="Klenk H.P."/>
            <person name="Goker M."/>
            <person name="Reva O."/>
            <person name="Miroshnichenko M."/>
            <person name="Kyprides N."/>
            <person name="Woyke T."/>
            <person name="Gelfand M."/>
        </authorList>
    </citation>
    <scope>NUCLEOTIDE SEQUENCE [LARGE SCALE GENOMIC DNA]</scope>
    <source>
        <strain evidence="1 2">LF13</strain>
    </source>
</reference>
<dbReference type="Proteomes" id="UP000183868">
    <property type="component" value="Chromosome"/>
</dbReference>